<dbReference type="OrthoDB" id="9802447at2"/>
<dbReference type="STRING" id="341036.SAMN05660649_04640"/>
<feature type="domain" description="Acyl-CoA dehydrogenase/oxidase C-terminal" evidence="6">
    <location>
        <begin position="238"/>
        <end position="381"/>
    </location>
</feature>
<dbReference type="InterPro" id="IPR006089">
    <property type="entry name" value="Acyl-CoA_DH_CS"/>
</dbReference>
<dbReference type="CDD" id="cd00567">
    <property type="entry name" value="ACAD"/>
    <property type="match status" value="1"/>
</dbReference>
<dbReference type="GO" id="GO:0050660">
    <property type="term" value="F:flavin adenine dinucleotide binding"/>
    <property type="evidence" value="ECO:0007669"/>
    <property type="project" value="InterPro"/>
</dbReference>
<dbReference type="Gene3D" id="1.10.540.10">
    <property type="entry name" value="Acyl-CoA dehydrogenase/oxidase, N-terminal domain"/>
    <property type="match status" value="1"/>
</dbReference>
<evidence type="ECO:0000313" key="9">
    <source>
        <dbReference type="EMBL" id="SFH29765.1"/>
    </source>
</evidence>
<dbReference type="Gene3D" id="1.20.140.10">
    <property type="entry name" value="Butyryl-CoA Dehydrogenase, subunit A, domain 3"/>
    <property type="match status" value="1"/>
</dbReference>
<dbReference type="GO" id="GO:0003995">
    <property type="term" value="F:acyl-CoA dehydrogenase activity"/>
    <property type="evidence" value="ECO:0007669"/>
    <property type="project" value="InterPro"/>
</dbReference>
<reference evidence="10" key="1">
    <citation type="submission" date="2016-10" db="EMBL/GenBank/DDBJ databases">
        <authorList>
            <person name="Varghese N."/>
            <person name="Submissions S."/>
        </authorList>
    </citation>
    <scope>NUCLEOTIDE SEQUENCE [LARGE SCALE GENOMIC DNA]</scope>
    <source>
        <strain evidence="10">DSM 17038</strain>
    </source>
</reference>
<dbReference type="PANTHER" id="PTHR43884">
    <property type="entry name" value="ACYL-COA DEHYDROGENASE"/>
    <property type="match status" value="1"/>
</dbReference>
<dbReference type="AlphaFoldDB" id="A0A1I2YWG4"/>
<dbReference type="Pfam" id="PF02771">
    <property type="entry name" value="Acyl-CoA_dh_N"/>
    <property type="match status" value="1"/>
</dbReference>
<keyword evidence="5" id="KW-0560">Oxidoreductase</keyword>
<dbReference type="InterPro" id="IPR009100">
    <property type="entry name" value="AcylCoA_DH/oxidase_NM_dom_sf"/>
</dbReference>
<evidence type="ECO:0000256" key="4">
    <source>
        <dbReference type="ARBA" id="ARBA00022827"/>
    </source>
</evidence>
<keyword evidence="10" id="KW-1185">Reference proteome</keyword>
<dbReference type="Pfam" id="PF02770">
    <property type="entry name" value="Acyl-CoA_dh_M"/>
    <property type="match status" value="1"/>
</dbReference>
<name>A0A1I2YWG4_9FIRM</name>
<protein>
    <submittedName>
        <fullName evidence="9">Acyl-CoA dehydrogenase</fullName>
    </submittedName>
</protein>
<evidence type="ECO:0000313" key="10">
    <source>
        <dbReference type="Proteomes" id="UP000199337"/>
    </source>
</evidence>
<organism evidence="9 10">
    <name type="scientific">Desulfotruncus arcticus DSM 17038</name>
    <dbReference type="NCBI Taxonomy" id="1121424"/>
    <lineage>
        <taxon>Bacteria</taxon>
        <taxon>Bacillati</taxon>
        <taxon>Bacillota</taxon>
        <taxon>Clostridia</taxon>
        <taxon>Eubacteriales</taxon>
        <taxon>Desulfallaceae</taxon>
        <taxon>Desulfotruncus</taxon>
    </lineage>
</organism>
<dbReference type="InterPro" id="IPR009075">
    <property type="entry name" value="AcylCo_DH/oxidase_C"/>
</dbReference>
<sequence length="416" mass="46811">MFDFILTEEQKKIREEVRELVKWVPRQMIMDMDQDKIRFPKEFLQEAGRRNLLGCRYPKQWGGRDMDWVTTCMIMEEVGTLGYIFACVFGVGAELVCDAIILHGTDEQKEKYVQPLLAGDLFAAECLTEPRAGSDFFGTSSIAEDKGDYFVLNGQKRFIVGAEGADFFLVYARTDFDPKAHPHKALTCFIVDRGPGVEVEYLYGLMGCRGGGAGRIVFKDVKVPKENIVGRFNGAYAVFNTMMIPERLGTAAMTIGAARPALEIATQYTSRRKAFGQVINQFQGVSFQVAEAAILLDAARSIIYTTSRAVDAKEEMNLIRRMVSETKKFVTESCQKVAKNAMQVMGGIGYTNVFPVERIVRDLGLASIWTGTNEVMSLITAHEWYREYHQNLKARQARNYELDAAEAEAADEKIYE</sequence>
<evidence type="ECO:0000259" key="6">
    <source>
        <dbReference type="Pfam" id="PF00441"/>
    </source>
</evidence>
<dbReference type="SUPFAM" id="SSF47203">
    <property type="entry name" value="Acyl-CoA dehydrogenase C-terminal domain-like"/>
    <property type="match status" value="1"/>
</dbReference>
<comment type="cofactor">
    <cofactor evidence="1 5">
        <name>FAD</name>
        <dbReference type="ChEBI" id="CHEBI:57692"/>
    </cofactor>
</comment>
<accession>A0A1I2YWG4</accession>
<dbReference type="InterPro" id="IPR046373">
    <property type="entry name" value="Acyl-CoA_Oxase/DH_mid-dom_sf"/>
</dbReference>
<evidence type="ECO:0000259" key="8">
    <source>
        <dbReference type="Pfam" id="PF02771"/>
    </source>
</evidence>
<dbReference type="RefSeq" id="WP_092474987.1">
    <property type="nucleotide sequence ID" value="NZ_FOOX01000023.1"/>
</dbReference>
<dbReference type="PANTHER" id="PTHR43884:SF12">
    <property type="entry name" value="ISOVALERYL-COA DEHYDROGENASE, MITOCHONDRIAL-RELATED"/>
    <property type="match status" value="1"/>
</dbReference>
<dbReference type="EMBL" id="FOOX01000023">
    <property type="protein sequence ID" value="SFH29765.1"/>
    <property type="molecule type" value="Genomic_DNA"/>
</dbReference>
<dbReference type="InterPro" id="IPR013786">
    <property type="entry name" value="AcylCoA_DH/ox_N"/>
</dbReference>
<dbReference type="InterPro" id="IPR036250">
    <property type="entry name" value="AcylCo_DH-like_C"/>
</dbReference>
<dbReference type="Gene3D" id="2.40.110.10">
    <property type="entry name" value="Butyryl-CoA Dehydrogenase, subunit A, domain 2"/>
    <property type="match status" value="1"/>
</dbReference>
<dbReference type="PROSITE" id="PS00072">
    <property type="entry name" value="ACYL_COA_DH_1"/>
    <property type="match status" value="1"/>
</dbReference>
<keyword evidence="3 5" id="KW-0285">Flavoprotein</keyword>
<dbReference type="Pfam" id="PF00441">
    <property type="entry name" value="Acyl-CoA_dh_1"/>
    <property type="match status" value="1"/>
</dbReference>
<feature type="domain" description="Acyl-CoA oxidase/dehydrogenase middle" evidence="7">
    <location>
        <begin position="125"/>
        <end position="221"/>
    </location>
</feature>
<evidence type="ECO:0000256" key="5">
    <source>
        <dbReference type="RuleBase" id="RU362125"/>
    </source>
</evidence>
<proteinExistence type="inferred from homology"/>
<evidence type="ECO:0000256" key="2">
    <source>
        <dbReference type="ARBA" id="ARBA00009347"/>
    </source>
</evidence>
<gene>
    <name evidence="9" type="ORF">SAMN05660649_04640</name>
</gene>
<dbReference type="InterPro" id="IPR006091">
    <property type="entry name" value="Acyl-CoA_Oxase/DH_mid-dom"/>
</dbReference>
<evidence type="ECO:0000259" key="7">
    <source>
        <dbReference type="Pfam" id="PF02770"/>
    </source>
</evidence>
<evidence type="ECO:0000256" key="1">
    <source>
        <dbReference type="ARBA" id="ARBA00001974"/>
    </source>
</evidence>
<dbReference type="InterPro" id="IPR037069">
    <property type="entry name" value="AcylCoA_DH/ox_N_sf"/>
</dbReference>
<comment type="similarity">
    <text evidence="2 5">Belongs to the acyl-CoA dehydrogenase family.</text>
</comment>
<feature type="domain" description="Acyl-CoA dehydrogenase/oxidase N-terminal" evidence="8">
    <location>
        <begin position="7"/>
        <end position="120"/>
    </location>
</feature>
<dbReference type="SUPFAM" id="SSF56645">
    <property type="entry name" value="Acyl-CoA dehydrogenase NM domain-like"/>
    <property type="match status" value="1"/>
</dbReference>
<evidence type="ECO:0000256" key="3">
    <source>
        <dbReference type="ARBA" id="ARBA00022630"/>
    </source>
</evidence>
<dbReference type="Proteomes" id="UP000199337">
    <property type="component" value="Unassembled WGS sequence"/>
</dbReference>
<keyword evidence="4 5" id="KW-0274">FAD</keyword>